<evidence type="ECO:0000313" key="9">
    <source>
        <dbReference type="Proteomes" id="UP000282654"/>
    </source>
</evidence>
<name>A0A3N5AQP1_9THEO</name>
<dbReference type="PANTHER" id="PTHR43551:SF1">
    <property type="entry name" value="HETERODISULFIDE REDUCTASE"/>
    <property type="match status" value="1"/>
</dbReference>
<dbReference type="InterPro" id="IPR017900">
    <property type="entry name" value="4Fe4S_Fe_S_CS"/>
</dbReference>
<dbReference type="InterPro" id="IPR009051">
    <property type="entry name" value="Helical_ferredxn"/>
</dbReference>
<gene>
    <name evidence="8" type="ORF">EDD75_1490</name>
</gene>
<keyword evidence="5" id="KW-0408">Iron</keyword>
<dbReference type="EMBL" id="RKRE01000002">
    <property type="protein sequence ID" value="RPF47204.1"/>
    <property type="molecule type" value="Genomic_DNA"/>
</dbReference>
<dbReference type="SUPFAM" id="SSF46548">
    <property type="entry name" value="alpha-helical ferredoxin"/>
    <property type="match status" value="1"/>
</dbReference>
<organism evidence="8 9">
    <name type="scientific">Thermodesulfitimonas autotrophica</name>
    <dbReference type="NCBI Taxonomy" id="1894989"/>
    <lineage>
        <taxon>Bacteria</taxon>
        <taxon>Bacillati</taxon>
        <taxon>Bacillota</taxon>
        <taxon>Clostridia</taxon>
        <taxon>Thermoanaerobacterales</taxon>
        <taxon>Thermoanaerobacteraceae</taxon>
        <taxon>Thermodesulfitimonas</taxon>
    </lineage>
</organism>
<evidence type="ECO:0000256" key="4">
    <source>
        <dbReference type="ARBA" id="ARBA00022982"/>
    </source>
</evidence>
<dbReference type="GO" id="GO:0051539">
    <property type="term" value="F:4 iron, 4 sulfur cluster binding"/>
    <property type="evidence" value="ECO:0007669"/>
    <property type="project" value="UniProtKB-KW"/>
</dbReference>
<reference evidence="8 9" key="1">
    <citation type="submission" date="2018-11" db="EMBL/GenBank/DDBJ databases">
        <title>Genomic Encyclopedia of Type Strains, Phase IV (KMG-IV): sequencing the most valuable type-strain genomes for metagenomic binning, comparative biology and taxonomic classification.</title>
        <authorList>
            <person name="Goeker M."/>
        </authorList>
    </citation>
    <scope>NUCLEOTIDE SEQUENCE [LARGE SCALE GENOMIC DNA]</scope>
    <source>
        <strain evidence="8 9">DSM 102936</strain>
    </source>
</reference>
<dbReference type="OrthoDB" id="9786127at2"/>
<evidence type="ECO:0000256" key="3">
    <source>
        <dbReference type="ARBA" id="ARBA00022723"/>
    </source>
</evidence>
<dbReference type="Pfam" id="PF02754">
    <property type="entry name" value="CCG"/>
    <property type="match status" value="1"/>
</dbReference>
<dbReference type="AlphaFoldDB" id="A0A3N5AQP1"/>
<evidence type="ECO:0000256" key="6">
    <source>
        <dbReference type="ARBA" id="ARBA00023014"/>
    </source>
</evidence>
<dbReference type="PANTHER" id="PTHR43551">
    <property type="entry name" value="FUMARATE REDUCTASE IRON-SULFUR SUBUNIT"/>
    <property type="match status" value="1"/>
</dbReference>
<dbReference type="RefSeq" id="WP_123930188.1">
    <property type="nucleotide sequence ID" value="NZ_RKRE01000002.1"/>
</dbReference>
<evidence type="ECO:0000256" key="5">
    <source>
        <dbReference type="ARBA" id="ARBA00023004"/>
    </source>
</evidence>
<dbReference type="Pfam" id="PF13183">
    <property type="entry name" value="Fer4_8"/>
    <property type="match status" value="1"/>
</dbReference>
<evidence type="ECO:0000259" key="7">
    <source>
        <dbReference type="PROSITE" id="PS51379"/>
    </source>
</evidence>
<dbReference type="PROSITE" id="PS51379">
    <property type="entry name" value="4FE4S_FER_2"/>
    <property type="match status" value="1"/>
</dbReference>
<dbReference type="Proteomes" id="UP000282654">
    <property type="component" value="Unassembled WGS sequence"/>
</dbReference>
<feature type="domain" description="4Fe-4S ferredoxin-type" evidence="7">
    <location>
        <begin position="52"/>
        <end position="81"/>
    </location>
</feature>
<keyword evidence="6" id="KW-0411">Iron-sulfur</keyword>
<protein>
    <submittedName>
        <fullName evidence="8">Fe-S oxidoreductase</fullName>
    </submittedName>
</protein>
<keyword evidence="2" id="KW-0004">4Fe-4S</keyword>
<evidence type="ECO:0000256" key="1">
    <source>
        <dbReference type="ARBA" id="ARBA00022448"/>
    </source>
</evidence>
<keyword evidence="3" id="KW-0479">Metal-binding</keyword>
<proteinExistence type="predicted"/>
<evidence type="ECO:0000256" key="2">
    <source>
        <dbReference type="ARBA" id="ARBA00022485"/>
    </source>
</evidence>
<comment type="caution">
    <text evidence="8">The sequence shown here is derived from an EMBL/GenBank/DDBJ whole genome shotgun (WGS) entry which is preliminary data.</text>
</comment>
<dbReference type="Gene3D" id="1.10.1060.10">
    <property type="entry name" value="Alpha-helical ferredoxin"/>
    <property type="match status" value="1"/>
</dbReference>
<keyword evidence="1" id="KW-0813">Transport</keyword>
<accession>A0A3N5AQP1</accession>
<dbReference type="PROSITE" id="PS00198">
    <property type="entry name" value="4FE4S_FER_1"/>
    <property type="match status" value="1"/>
</dbReference>
<dbReference type="GO" id="GO:0016491">
    <property type="term" value="F:oxidoreductase activity"/>
    <property type="evidence" value="ECO:0007669"/>
    <property type="project" value="UniProtKB-ARBA"/>
</dbReference>
<dbReference type="InterPro" id="IPR017896">
    <property type="entry name" value="4Fe4S_Fe-S-bd"/>
</dbReference>
<evidence type="ECO:0000313" key="8">
    <source>
        <dbReference type="EMBL" id="RPF47204.1"/>
    </source>
</evidence>
<sequence length="484" mass="54445">MPKKVLSNGTEVAQPARAPDRLLKRLHVREVPDAEKPAEAIKWLDYYRKNRRSLTLAMESCVKCGVCAENCHAYLGTKDPNNIPAGRADLMRRVYKRYFTVQGRLFGSLVGAEEMTMDTLEKWFSYYYQCTECRRCGHVCPFGIDTCEVTMAGREILWALGMVPELQGAASAAVFERGNQGGVTKAAAVDTHSFLSDELEEERGFRIEFPVDKPNSDILYVPSSADYLLNPETLKGAAQFFEYIGANWTISSYMLEAGNFGLLTDQHSVQRELVRRLWWVVADLGIKKVVFGECGHGWRAWKMYTPSLTDYAVAGAGYYYQRVPIVNIHQEVAALIKAGKLKLDPKNNRLAPPGTKVTFHDPCNYVRADQLGEVFRINLYASVPEVREMYPNYEKNFCCGGGSAVLYDDPEMYALRIKFFQKKADQIRASGANHICAPCSICKAQFYPMVKEHNLAREDGTIMPVNGLIDFVGAALVFKGHRQI</sequence>
<dbReference type="InterPro" id="IPR004017">
    <property type="entry name" value="Cys_rich_dom"/>
</dbReference>
<keyword evidence="9" id="KW-1185">Reference proteome</keyword>
<dbReference type="GO" id="GO:0046872">
    <property type="term" value="F:metal ion binding"/>
    <property type="evidence" value="ECO:0007669"/>
    <property type="project" value="UniProtKB-KW"/>
</dbReference>
<keyword evidence="4" id="KW-0249">Electron transport</keyword>